<reference evidence="4" key="1">
    <citation type="journal article" date="2023" name="G3 (Bethesda)">
        <title>Whole genome assemblies of Zophobas morio and Tenebrio molitor.</title>
        <authorList>
            <person name="Kaur S."/>
            <person name="Stinson S.A."/>
            <person name="diCenzo G.C."/>
        </authorList>
    </citation>
    <scope>NUCLEOTIDE SEQUENCE</scope>
    <source>
        <strain evidence="4">QUZm001</strain>
    </source>
</reference>
<dbReference type="GO" id="GO:0062129">
    <property type="term" value="C:chitin-based extracellular matrix"/>
    <property type="evidence" value="ECO:0007669"/>
    <property type="project" value="TreeGrafter"/>
</dbReference>
<evidence type="ECO:0000313" key="4">
    <source>
        <dbReference type="EMBL" id="KAJ3653967.1"/>
    </source>
</evidence>
<evidence type="ECO:0000256" key="2">
    <source>
        <dbReference type="PROSITE-ProRule" id="PRU00497"/>
    </source>
</evidence>
<keyword evidence="3" id="KW-0732">Signal</keyword>
<dbReference type="PRINTS" id="PR00947">
    <property type="entry name" value="CUTICLE"/>
</dbReference>
<organism evidence="4 5">
    <name type="scientific">Zophobas morio</name>
    <dbReference type="NCBI Taxonomy" id="2755281"/>
    <lineage>
        <taxon>Eukaryota</taxon>
        <taxon>Metazoa</taxon>
        <taxon>Ecdysozoa</taxon>
        <taxon>Arthropoda</taxon>
        <taxon>Hexapoda</taxon>
        <taxon>Insecta</taxon>
        <taxon>Pterygota</taxon>
        <taxon>Neoptera</taxon>
        <taxon>Endopterygota</taxon>
        <taxon>Coleoptera</taxon>
        <taxon>Polyphaga</taxon>
        <taxon>Cucujiformia</taxon>
        <taxon>Tenebrionidae</taxon>
        <taxon>Zophobas</taxon>
    </lineage>
</organism>
<dbReference type="InterPro" id="IPR050468">
    <property type="entry name" value="Cuticle_Struct_Prot"/>
</dbReference>
<protein>
    <submittedName>
        <fullName evidence="4">Uncharacterized protein</fullName>
    </submittedName>
</protein>
<comment type="caution">
    <text evidence="4">The sequence shown here is derived from an EMBL/GenBank/DDBJ whole genome shotgun (WGS) entry which is preliminary data.</text>
</comment>
<feature type="signal peptide" evidence="3">
    <location>
        <begin position="1"/>
        <end position="16"/>
    </location>
</feature>
<name>A0AA38IHA6_9CUCU</name>
<gene>
    <name evidence="4" type="ORF">Zmor_013186</name>
</gene>
<keyword evidence="5" id="KW-1185">Reference proteome</keyword>
<dbReference type="PROSITE" id="PS00233">
    <property type="entry name" value="CHIT_BIND_RR_1"/>
    <property type="match status" value="1"/>
</dbReference>
<dbReference type="GO" id="GO:0008010">
    <property type="term" value="F:structural constituent of chitin-based larval cuticle"/>
    <property type="evidence" value="ECO:0007669"/>
    <property type="project" value="TreeGrafter"/>
</dbReference>
<dbReference type="Pfam" id="PF00379">
    <property type="entry name" value="Chitin_bind_4"/>
    <property type="match status" value="1"/>
</dbReference>
<proteinExistence type="predicted"/>
<evidence type="ECO:0000256" key="3">
    <source>
        <dbReference type="SAM" id="SignalP"/>
    </source>
</evidence>
<dbReference type="InterPro" id="IPR031311">
    <property type="entry name" value="CHIT_BIND_RR_consensus"/>
</dbReference>
<accession>A0AA38IHA6</accession>
<dbReference type="PROSITE" id="PS51155">
    <property type="entry name" value="CHIT_BIND_RR_2"/>
    <property type="match status" value="1"/>
</dbReference>
<keyword evidence="1 2" id="KW-0193">Cuticle</keyword>
<dbReference type="PANTHER" id="PTHR10380:SF218">
    <property type="entry name" value="ADULT CUTICLE PROTEIN 65AA-RELATED"/>
    <property type="match status" value="1"/>
</dbReference>
<evidence type="ECO:0000256" key="1">
    <source>
        <dbReference type="ARBA" id="ARBA00022460"/>
    </source>
</evidence>
<dbReference type="AlphaFoldDB" id="A0AA38IHA6"/>
<dbReference type="PANTHER" id="PTHR10380">
    <property type="entry name" value="CUTICLE PROTEIN"/>
    <property type="match status" value="1"/>
</dbReference>
<evidence type="ECO:0000313" key="5">
    <source>
        <dbReference type="Proteomes" id="UP001168821"/>
    </source>
</evidence>
<dbReference type="Proteomes" id="UP001168821">
    <property type="component" value="Unassembled WGS sequence"/>
</dbReference>
<dbReference type="EMBL" id="JALNTZ010000004">
    <property type="protein sequence ID" value="KAJ3653967.1"/>
    <property type="molecule type" value="Genomic_DNA"/>
</dbReference>
<feature type="chain" id="PRO_5041318990" evidence="3">
    <location>
        <begin position="17"/>
        <end position="113"/>
    </location>
</feature>
<dbReference type="InterPro" id="IPR000618">
    <property type="entry name" value="Insect_cuticle"/>
</dbReference>
<sequence length="113" mass="12405">MKFLLIVSGIFGVVMSQNPYHQAYTVRYDNDNDGLGQYRFGFETSDGFRHDQSGQLQNVGTENEGIVMKGSYSYIGPDGVTYTVYYTADENGFHPEGAHIPQSAGVGKPGNLL</sequence>